<evidence type="ECO:0000256" key="7">
    <source>
        <dbReference type="ARBA" id="ARBA00023187"/>
    </source>
</evidence>
<dbReference type="eggNOG" id="KOG2026">
    <property type="taxonomic scope" value="Eukaryota"/>
</dbReference>
<dbReference type="Pfam" id="PF02148">
    <property type="entry name" value="zf-UBP"/>
    <property type="match status" value="1"/>
</dbReference>
<evidence type="ECO:0000313" key="10">
    <source>
        <dbReference type="EMBL" id="EMR10957.1"/>
    </source>
</evidence>
<dbReference type="SUPFAM" id="SSF54001">
    <property type="entry name" value="Cysteine proteinases"/>
    <property type="match status" value="1"/>
</dbReference>
<dbReference type="CDD" id="cd02669">
    <property type="entry name" value="Peptidase_C19M"/>
    <property type="match status" value="1"/>
</dbReference>
<dbReference type="SUPFAM" id="SSF57850">
    <property type="entry name" value="RING/U-box"/>
    <property type="match status" value="1"/>
</dbReference>
<keyword evidence="11" id="KW-1185">Reference proteome</keyword>
<dbReference type="EMBL" id="AFWA02000003">
    <property type="protein sequence ID" value="EMR10957.1"/>
    <property type="molecule type" value="Genomic_DNA"/>
</dbReference>
<evidence type="ECO:0000256" key="8">
    <source>
        <dbReference type="ARBA" id="ARBA00023242"/>
    </source>
</evidence>
<dbReference type="InterPro" id="IPR001607">
    <property type="entry name" value="Znf_UBP"/>
</dbReference>
<dbReference type="InterPro" id="IPR028889">
    <property type="entry name" value="USP"/>
</dbReference>
<dbReference type="InterPro" id="IPR001394">
    <property type="entry name" value="Peptidase_C19_UCH"/>
</dbReference>
<dbReference type="PROSITE" id="PS50235">
    <property type="entry name" value="USP_3"/>
    <property type="match status" value="1"/>
</dbReference>
<dbReference type="PANTHER" id="PTHR21646:SF16">
    <property type="entry name" value="U4_U6.U5 TRI-SNRNP-ASSOCIATED PROTEIN 2"/>
    <property type="match status" value="1"/>
</dbReference>
<comment type="caution">
    <text evidence="10">The sequence shown here is derived from an EMBL/GenBank/DDBJ whole genome shotgun (WGS) entry which is preliminary data.</text>
</comment>
<gene>
    <name evidence="10" type="ORF">PNEG_01102</name>
</gene>
<dbReference type="STRING" id="1069680.M7NUH8"/>
<proteinExistence type="predicted"/>
<dbReference type="GO" id="GO:0004843">
    <property type="term" value="F:cysteine-type deubiquitinase activity"/>
    <property type="evidence" value="ECO:0007669"/>
    <property type="project" value="InterPro"/>
</dbReference>
<dbReference type="AlphaFoldDB" id="M7NUH8"/>
<dbReference type="Gene3D" id="3.90.70.10">
    <property type="entry name" value="Cysteine proteinases"/>
    <property type="match status" value="1"/>
</dbReference>
<dbReference type="InterPro" id="IPR050185">
    <property type="entry name" value="Ub_carboxyl-term_hydrolase"/>
</dbReference>
<keyword evidence="3" id="KW-0479">Metal-binding</keyword>
<protein>
    <submittedName>
        <fullName evidence="10">U4/U6.U5 tri-snRNP-associated protein 2</fullName>
    </submittedName>
</protein>
<comment type="subcellular location">
    <subcellularLocation>
        <location evidence="1">Nucleus</location>
    </subcellularLocation>
</comment>
<evidence type="ECO:0000313" key="11">
    <source>
        <dbReference type="Proteomes" id="UP000011958"/>
    </source>
</evidence>
<dbReference type="Proteomes" id="UP000011958">
    <property type="component" value="Unassembled WGS sequence"/>
</dbReference>
<keyword evidence="2" id="KW-0507">mRNA processing</keyword>
<dbReference type="InterPro" id="IPR033809">
    <property type="entry name" value="USP39"/>
</dbReference>
<dbReference type="GO" id="GO:0000245">
    <property type="term" value="P:spliceosomal complex assembly"/>
    <property type="evidence" value="ECO:0007669"/>
    <property type="project" value="InterPro"/>
</dbReference>
<dbReference type="OrthoDB" id="10263353at2759"/>
<keyword evidence="8" id="KW-0539">Nucleus</keyword>
<organism evidence="10 11">
    <name type="scientific">Pneumocystis murina (strain B123)</name>
    <name type="common">Mouse pneumocystis pneumonia agent</name>
    <name type="synonym">Pneumocystis carinii f. sp. muris</name>
    <dbReference type="NCBI Taxonomy" id="1069680"/>
    <lineage>
        <taxon>Eukaryota</taxon>
        <taxon>Fungi</taxon>
        <taxon>Dikarya</taxon>
        <taxon>Ascomycota</taxon>
        <taxon>Taphrinomycotina</taxon>
        <taxon>Pneumocystomycetes</taxon>
        <taxon>Pneumocystaceae</taxon>
        <taxon>Pneumocystis</taxon>
    </lineage>
</organism>
<dbReference type="InterPro" id="IPR013083">
    <property type="entry name" value="Znf_RING/FYVE/PHD"/>
</dbReference>
<evidence type="ECO:0000259" key="9">
    <source>
        <dbReference type="PROSITE" id="PS50235"/>
    </source>
</evidence>
<dbReference type="VEuPathDB" id="FungiDB:PNEG_01102"/>
<keyword evidence="4" id="KW-0747">Spliceosome</keyword>
<dbReference type="RefSeq" id="XP_007873014.1">
    <property type="nucleotide sequence ID" value="XM_007874823.1"/>
</dbReference>
<evidence type="ECO:0000256" key="3">
    <source>
        <dbReference type="ARBA" id="ARBA00022723"/>
    </source>
</evidence>
<keyword evidence="5" id="KW-0863">Zinc-finger</keyword>
<dbReference type="GO" id="GO:0005681">
    <property type="term" value="C:spliceosomal complex"/>
    <property type="evidence" value="ECO:0007669"/>
    <property type="project" value="UniProtKB-KW"/>
</dbReference>
<dbReference type="InterPro" id="IPR038765">
    <property type="entry name" value="Papain-like_cys_pep_sf"/>
</dbReference>
<keyword evidence="6" id="KW-0862">Zinc</keyword>
<dbReference type="Pfam" id="PF00443">
    <property type="entry name" value="UCH"/>
    <property type="match status" value="1"/>
</dbReference>
<evidence type="ECO:0000256" key="2">
    <source>
        <dbReference type="ARBA" id="ARBA00022664"/>
    </source>
</evidence>
<keyword evidence="7" id="KW-0508">mRNA splicing</keyword>
<evidence type="ECO:0000256" key="1">
    <source>
        <dbReference type="ARBA" id="ARBA00004123"/>
    </source>
</evidence>
<dbReference type="HOGENOM" id="CLU_016848_4_0_1"/>
<evidence type="ECO:0000256" key="6">
    <source>
        <dbReference type="ARBA" id="ARBA00022833"/>
    </source>
</evidence>
<dbReference type="PANTHER" id="PTHR21646">
    <property type="entry name" value="UBIQUITIN CARBOXYL-TERMINAL HYDROLASE"/>
    <property type="match status" value="1"/>
</dbReference>
<evidence type="ECO:0000256" key="4">
    <source>
        <dbReference type="ARBA" id="ARBA00022728"/>
    </source>
</evidence>
<name>M7NUH8_PNEMU</name>
<evidence type="ECO:0000256" key="5">
    <source>
        <dbReference type="ARBA" id="ARBA00022771"/>
    </source>
</evidence>
<feature type="domain" description="USP" evidence="9">
    <location>
        <begin position="218"/>
        <end position="538"/>
    </location>
</feature>
<dbReference type="Gene3D" id="3.30.40.10">
    <property type="entry name" value="Zinc/RING finger domain, C3HC4 (zinc finger)"/>
    <property type="match status" value="1"/>
</dbReference>
<reference evidence="11" key="1">
    <citation type="journal article" date="2016" name="Nat. Commun.">
        <title>Genome analysis of three Pneumocystis species reveals adaptation mechanisms to life exclusively in mammalian hosts.</title>
        <authorList>
            <person name="Ma L."/>
            <person name="Chen Z."/>
            <person name="Huang D.W."/>
            <person name="Kutty G."/>
            <person name="Ishihara M."/>
            <person name="Wang H."/>
            <person name="Abouelleil A."/>
            <person name="Bishop L."/>
            <person name="Davey E."/>
            <person name="Deng R."/>
            <person name="Deng X."/>
            <person name="Fan L."/>
            <person name="Fantoni G."/>
            <person name="Fitzgerald M."/>
            <person name="Gogineni E."/>
            <person name="Goldberg J.M."/>
            <person name="Handley G."/>
            <person name="Hu X."/>
            <person name="Huber C."/>
            <person name="Jiao X."/>
            <person name="Jones K."/>
            <person name="Levin J.Z."/>
            <person name="Liu Y."/>
            <person name="Macdonald P."/>
            <person name="Melnikov A."/>
            <person name="Raley C."/>
            <person name="Sassi M."/>
            <person name="Sherman B.T."/>
            <person name="Song X."/>
            <person name="Sykes S."/>
            <person name="Tran B."/>
            <person name="Walsh L."/>
            <person name="Xia Y."/>
            <person name="Yang J."/>
            <person name="Young S."/>
            <person name="Zeng Q."/>
            <person name="Zheng X."/>
            <person name="Stephens R."/>
            <person name="Nusbaum C."/>
            <person name="Birren B.W."/>
            <person name="Azadi P."/>
            <person name="Lempicki R.A."/>
            <person name="Cuomo C.A."/>
            <person name="Kovacs J.A."/>
        </authorList>
    </citation>
    <scope>NUCLEOTIDE SEQUENCE [LARGE SCALE GENOMIC DNA]</scope>
    <source>
        <strain evidence="11">B123</strain>
    </source>
</reference>
<dbReference type="GO" id="GO:0016579">
    <property type="term" value="P:protein deubiquitination"/>
    <property type="evidence" value="ECO:0007669"/>
    <property type="project" value="InterPro"/>
</dbReference>
<dbReference type="GO" id="GO:0008270">
    <property type="term" value="F:zinc ion binding"/>
    <property type="evidence" value="ECO:0007669"/>
    <property type="project" value="UniProtKB-KW"/>
</dbReference>
<dbReference type="OMA" id="DGCFRVF"/>
<dbReference type="GeneID" id="19894799"/>
<sequence length="546" mass="64475">MKSNLLKMLKRKISEDFETSIHKEKLEYQEKNKKEKGDNLFLGKKDDFKRDNLTVSNNLEQIDENIKKKKEKIESLPTPPLNMYLDTERWIEHDWILILKNYVQFLYRISMFMHALYAGNTFKEFLLFFAIFFLIELGRGRSSHAYFHSLDEAHHVYINLHNLKIYVLPESYEVHTNALDDIKYVLNPTYTKEQVIAMDMNIEPSYDLDNKRYLPGFVGLNNIKQNNYLNCVIQALSHITPFRNYFILENFDGKSELVQRLSILIRKIWNAKAFRGHVSPHELLQEVSSVSGKQFKLTEQSDPLKFLSWLLNIIHRDLGRSKTKVKSSIIHRIFQGRVRIQSQQIIAKSDANDADRLRFEIGREIKENILPFLFLTLDLPLPPLFQDEFEDNIIPQVALSTLLAKYDGITSQELSGQRKRYKIVKLPPFLIFHIKRFTKNNWRNEKNPTIVNFPIKDLDMRGYIDPIPPPNVSTVYDLSANIVHETVSSMEGDKRVFRTQVRNKSNDTWYQIQDLFVEEIPKEMIFLGESYIQIWERRNHKKKAND</sequence>
<accession>M7NUH8</accession>